<dbReference type="EMBL" id="AP014879">
    <property type="protein sequence ID" value="BAV34199.1"/>
    <property type="molecule type" value="Genomic_DNA"/>
</dbReference>
<evidence type="ECO:0000256" key="7">
    <source>
        <dbReference type="ARBA" id="ARBA00022691"/>
    </source>
</evidence>
<comment type="function">
    <text evidence="1">Catalyzes the methylation of methanethiol (MeSH) to yield dimethylsulphide (DMS).</text>
</comment>
<dbReference type="OrthoDB" id="9789029at2"/>
<evidence type="ECO:0000256" key="3">
    <source>
        <dbReference type="ARBA" id="ARBA00010631"/>
    </source>
</evidence>
<feature type="transmembrane region" description="Helical" evidence="12">
    <location>
        <begin position="88"/>
        <end position="110"/>
    </location>
</feature>
<comment type="subcellular location">
    <subcellularLocation>
        <location evidence="2">Membrane</location>
        <topology evidence="2">Multi-pass membrane protein</topology>
    </subcellularLocation>
</comment>
<dbReference type="AlphaFoldDB" id="A0A1B4XHD4"/>
<dbReference type="GO" id="GO:0008168">
    <property type="term" value="F:methyltransferase activity"/>
    <property type="evidence" value="ECO:0007669"/>
    <property type="project" value="UniProtKB-KW"/>
</dbReference>
<keyword evidence="10 12" id="KW-0472">Membrane</keyword>
<dbReference type="InterPro" id="IPR033580">
    <property type="entry name" value="Nurim-like"/>
</dbReference>
<comment type="similarity">
    <text evidence="3">Belongs to the nurim family.</text>
</comment>
<keyword evidence="14" id="KW-1185">Reference proteome</keyword>
<feature type="transmembrane region" description="Helical" evidence="12">
    <location>
        <begin position="48"/>
        <end position="67"/>
    </location>
</feature>
<keyword evidence="8 12" id="KW-0812">Transmembrane</keyword>
<dbReference type="InterPro" id="IPR054700">
    <property type="entry name" value="MddA"/>
</dbReference>
<dbReference type="GO" id="GO:0032259">
    <property type="term" value="P:methylation"/>
    <property type="evidence" value="ECO:0007669"/>
    <property type="project" value="UniProtKB-KW"/>
</dbReference>
<keyword evidence="9 12" id="KW-1133">Transmembrane helix</keyword>
<evidence type="ECO:0000256" key="10">
    <source>
        <dbReference type="ARBA" id="ARBA00023136"/>
    </source>
</evidence>
<keyword evidence="6" id="KW-0808">Transferase</keyword>
<dbReference type="Proteomes" id="UP000243180">
    <property type="component" value="Chromosome"/>
</dbReference>
<evidence type="ECO:0000256" key="2">
    <source>
        <dbReference type="ARBA" id="ARBA00004141"/>
    </source>
</evidence>
<evidence type="ECO:0000256" key="5">
    <source>
        <dbReference type="ARBA" id="ARBA00022603"/>
    </source>
</evidence>
<dbReference type="GO" id="GO:0016020">
    <property type="term" value="C:membrane"/>
    <property type="evidence" value="ECO:0007669"/>
    <property type="project" value="UniProtKB-SubCell"/>
</dbReference>
<dbReference type="PANTHER" id="PTHR31040:SF1">
    <property type="entry name" value="NURIM"/>
    <property type="match status" value="1"/>
</dbReference>
<evidence type="ECO:0000256" key="1">
    <source>
        <dbReference type="ARBA" id="ARBA00002096"/>
    </source>
</evidence>
<dbReference type="RefSeq" id="WP_096360976.1">
    <property type="nucleotide sequence ID" value="NZ_AP014879.1"/>
</dbReference>
<dbReference type="InParanoid" id="A0A1B4XHD4"/>
<evidence type="ECO:0000313" key="13">
    <source>
        <dbReference type="EMBL" id="BAV34199.1"/>
    </source>
</evidence>
<feature type="transmembrane region" description="Helical" evidence="12">
    <location>
        <begin position="122"/>
        <end position="148"/>
    </location>
</feature>
<dbReference type="PANTHER" id="PTHR31040">
    <property type="entry name" value="NURIM"/>
    <property type="match status" value="1"/>
</dbReference>
<dbReference type="KEGG" id="slim:SCL_1908"/>
<dbReference type="Gene3D" id="1.20.120.1630">
    <property type="match status" value="1"/>
</dbReference>
<feature type="transmembrane region" description="Helical" evidence="12">
    <location>
        <begin position="7"/>
        <end position="28"/>
    </location>
</feature>
<dbReference type="EC" id="2.1.1.334" evidence="4"/>
<evidence type="ECO:0000256" key="12">
    <source>
        <dbReference type="SAM" id="Phobius"/>
    </source>
</evidence>
<evidence type="ECO:0000313" key="14">
    <source>
        <dbReference type="Proteomes" id="UP000243180"/>
    </source>
</evidence>
<evidence type="ECO:0000256" key="9">
    <source>
        <dbReference type="ARBA" id="ARBA00022989"/>
    </source>
</evidence>
<accession>A0A1B4XHD4</accession>
<evidence type="ECO:0000256" key="4">
    <source>
        <dbReference type="ARBA" id="ARBA00012149"/>
    </source>
</evidence>
<comment type="catalytic activity">
    <reaction evidence="11">
        <text>methanethiol + S-adenosyl-L-methionine = dimethyl sulfide + S-adenosyl-L-homocysteine + H(+)</text>
        <dbReference type="Rhea" id="RHEA:50428"/>
        <dbReference type="ChEBI" id="CHEBI:15378"/>
        <dbReference type="ChEBI" id="CHEBI:16007"/>
        <dbReference type="ChEBI" id="CHEBI:17437"/>
        <dbReference type="ChEBI" id="CHEBI:57856"/>
        <dbReference type="ChEBI" id="CHEBI:59789"/>
        <dbReference type="EC" id="2.1.1.334"/>
    </reaction>
</comment>
<dbReference type="NCBIfam" id="NF045656">
    <property type="entry name" value="MeththiolMtaseMddA"/>
    <property type="match status" value="1"/>
</dbReference>
<organism evidence="13 14">
    <name type="scientific">Sulfuricaulis limicola</name>
    <dbReference type="NCBI Taxonomy" id="1620215"/>
    <lineage>
        <taxon>Bacteria</taxon>
        <taxon>Pseudomonadati</taxon>
        <taxon>Pseudomonadota</taxon>
        <taxon>Gammaproteobacteria</taxon>
        <taxon>Acidiferrobacterales</taxon>
        <taxon>Acidiferrobacteraceae</taxon>
        <taxon>Sulfuricaulis</taxon>
    </lineage>
</organism>
<name>A0A1B4XHD4_9GAMM</name>
<evidence type="ECO:0000256" key="8">
    <source>
        <dbReference type="ARBA" id="ARBA00022692"/>
    </source>
</evidence>
<proteinExistence type="inferred from homology"/>
<sequence>MKRIAAFTYGVICYAIFFGTFLYAVGFVGNFIVPKSIDSTPAGPLGEALLINALLLGLFAVQHSVMARPAFKRWWTRFVPKPVERSTYVLFSSLALIALFAHWQPIGGVIWDVQNPVGRDVLYGLCAFGWGLVLVATYLINHFDLFGLRQVWLYLRGKEYRPVNFGTPALYKIVRHPLYVGFIFAFWATPTMTAAHLFFALMTTVYILIAIRLEERDLVAEHGARYVEYRKQVPMLVPRLGGRPSGIDSEAA</sequence>
<protein>
    <recommendedName>
        <fullName evidence="4">methanethiol S-methyltransferase</fullName>
        <ecNumber evidence="4">2.1.1.334</ecNumber>
    </recommendedName>
</protein>
<keyword evidence="5" id="KW-0489">Methyltransferase</keyword>
<evidence type="ECO:0000256" key="11">
    <source>
        <dbReference type="ARBA" id="ARBA00048134"/>
    </source>
</evidence>
<keyword evidence="7" id="KW-0949">S-adenosyl-L-methionine</keyword>
<reference evidence="13 14" key="1">
    <citation type="submission" date="2015-05" db="EMBL/GenBank/DDBJ databases">
        <title>Complete genome sequence of a sulfur-oxidizing gammaproteobacterium strain HA5.</title>
        <authorList>
            <person name="Miura A."/>
            <person name="Kojima H."/>
            <person name="Fukui M."/>
        </authorList>
    </citation>
    <scope>NUCLEOTIDE SEQUENCE [LARGE SCALE GENOMIC DNA]</scope>
    <source>
        <strain evidence="13 14">HA5</strain>
    </source>
</reference>
<gene>
    <name evidence="13" type="ORF">SCL_1908</name>
</gene>
<evidence type="ECO:0000256" key="6">
    <source>
        <dbReference type="ARBA" id="ARBA00022679"/>
    </source>
</evidence>